<accession>A0ABX0TX68</accession>
<reference evidence="1 2" key="1">
    <citation type="submission" date="2020-03" db="EMBL/GenBank/DDBJ databases">
        <title>Genomic Encyclopedia of Type Strains, Phase III (KMG-III): the genomes of soil and plant-associated and newly described type strains.</title>
        <authorList>
            <person name="Whitman W."/>
        </authorList>
    </citation>
    <scope>NUCLEOTIDE SEQUENCE [LARGE SCALE GENOMIC DNA]</scope>
    <source>
        <strain evidence="1 2">CECT 8804</strain>
    </source>
</reference>
<comment type="caution">
    <text evidence="1">The sequence shown here is derived from an EMBL/GenBank/DDBJ whole genome shotgun (WGS) entry which is preliminary data.</text>
</comment>
<dbReference type="RefSeq" id="WP_167074836.1">
    <property type="nucleotide sequence ID" value="NZ_JAAOZC010000010.1"/>
</dbReference>
<dbReference type="EMBL" id="JAAOZC010000010">
    <property type="protein sequence ID" value="NIJ09314.1"/>
    <property type="molecule type" value="Genomic_DNA"/>
</dbReference>
<proteinExistence type="predicted"/>
<name>A0ABX0TX68_9SPHN</name>
<evidence type="ECO:0000313" key="1">
    <source>
        <dbReference type="EMBL" id="NIJ09314.1"/>
    </source>
</evidence>
<gene>
    <name evidence="1" type="ORF">FHS31_002946</name>
</gene>
<evidence type="ECO:0000313" key="2">
    <source>
        <dbReference type="Proteomes" id="UP000727456"/>
    </source>
</evidence>
<dbReference type="Proteomes" id="UP000727456">
    <property type="component" value="Unassembled WGS sequence"/>
</dbReference>
<evidence type="ECO:0008006" key="3">
    <source>
        <dbReference type="Google" id="ProtNLM"/>
    </source>
</evidence>
<organism evidence="1 2">
    <name type="scientific">Sphingomonas vulcanisoli</name>
    <dbReference type="NCBI Taxonomy" id="1658060"/>
    <lineage>
        <taxon>Bacteria</taxon>
        <taxon>Pseudomonadati</taxon>
        <taxon>Pseudomonadota</taxon>
        <taxon>Alphaproteobacteria</taxon>
        <taxon>Sphingomonadales</taxon>
        <taxon>Sphingomonadaceae</taxon>
        <taxon>Sphingomonas</taxon>
    </lineage>
</organism>
<protein>
    <recommendedName>
        <fullName evidence="3">4Fe-4S Wbl-type domain-containing protein</fullName>
    </recommendedName>
</protein>
<keyword evidence="2" id="KW-1185">Reference proteome</keyword>
<sequence>MQAEEREHARSRARAEAKMVANAACGASRFIHEDLERRYLTLCLRSRDPAECDGCDLSRRCAETAAWMSARWSQPVPANEPDYVDTRISRD</sequence>